<keyword evidence="1" id="KW-0732">Signal</keyword>
<comment type="caution">
    <text evidence="2">The sequence shown here is derived from an EMBL/GenBank/DDBJ whole genome shotgun (WGS) entry which is preliminary data.</text>
</comment>
<name>A0A542DWY0_9MICO</name>
<reference evidence="2 3" key="1">
    <citation type="submission" date="2019-06" db="EMBL/GenBank/DDBJ databases">
        <title>Sequencing the genomes of 1000 actinobacteria strains.</title>
        <authorList>
            <person name="Klenk H.-P."/>
        </authorList>
    </citation>
    <scope>NUCLEOTIDE SEQUENCE [LARGE SCALE GENOMIC DNA]</scope>
    <source>
        <strain evidence="2 3">DSM 18607</strain>
    </source>
</reference>
<protein>
    <submittedName>
        <fullName evidence="2">Dextranase</fullName>
    </submittedName>
</protein>
<evidence type="ECO:0000256" key="1">
    <source>
        <dbReference type="ARBA" id="ARBA00022729"/>
    </source>
</evidence>
<proteinExistence type="predicted"/>
<dbReference type="RefSeq" id="WP_170185548.1">
    <property type="nucleotide sequence ID" value="NZ_BAAAPR010000006.1"/>
</dbReference>
<accession>A0A542DWY0</accession>
<keyword evidence="3" id="KW-1185">Reference proteome</keyword>
<gene>
    <name evidence="2" type="ORF">FB458_0486</name>
</gene>
<dbReference type="InterPro" id="IPR025092">
    <property type="entry name" value="Glyco_hydro_66"/>
</dbReference>
<dbReference type="EMBL" id="VFMN01000001">
    <property type="protein sequence ID" value="TQJ07424.1"/>
    <property type="molecule type" value="Genomic_DNA"/>
</dbReference>
<organism evidence="2 3">
    <name type="scientific">Lapillicoccus jejuensis</name>
    <dbReference type="NCBI Taxonomy" id="402171"/>
    <lineage>
        <taxon>Bacteria</taxon>
        <taxon>Bacillati</taxon>
        <taxon>Actinomycetota</taxon>
        <taxon>Actinomycetes</taxon>
        <taxon>Micrococcales</taxon>
        <taxon>Intrasporangiaceae</taxon>
        <taxon>Lapillicoccus</taxon>
    </lineage>
</organism>
<dbReference type="Proteomes" id="UP000317893">
    <property type="component" value="Unassembled WGS sequence"/>
</dbReference>
<dbReference type="Gene3D" id="3.20.20.80">
    <property type="entry name" value="Glycosidases"/>
    <property type="match status" value="1"/>
</dbReference>
<dbReference type="Pfam" id="PF13199">
    <property type="entry name" value="Glyco_hydro_66"/>
    <property type="match status" value="1"/>
</dbReference>
<evidence type="ECO:0000313" key="2">
    <source>
        <dbReference type="EMBL" id="TQJ07424.1"/>
    </source>
</evidence>
<dbReference type="AlphaFoldDB" id="A0A542DWY0"/>
<sequence length="562" mass="59317">MTARLDLLTERVALTPGDDVVLLLDGLLAGPEGDGSLRVRVTHLGEPVLDTELAPGPADARGRRRVALGPLPAGSYAVAVGGPGVALTTGLDVLDDRARRLRYGFVADFRPGRDDFDDLADWLRAAHLTHVQLYDWMYRHAALLPPDAHTLPAYDDALGRPLSLATVRAVVETVRAVGGRSIAYAAVYGAGREYATAHPEQVLRRRGGAPWTLADFLWVMDVSPGSAWVRHVVREMGAAVEAVGFDGLHLDQYGDPKVALDARGRVVDLAAAFPALVDAVRDRLPRTTLVFNNVGGFPVWSTAAAAQDATYVEVWPPRTGLVDLAALVADGRERAPGRPVVLAAYLTPFARGSGPREVAGAQLALATVWLSGGQSLLLGEVAGVLTDPYYPRHGSLDAAAVAALRAWTDFAVATADVLDDPGARDLGPVLVGGVNRDVVLLGADGEVPHGPSPRAGEVWVRPSEVDGRLVVSLLDLRGQADTRWDAPHEALEPATGLRLRLRLVAERPRAVVGHPGGGPALHEAPVRDAVPGVDGDDAAPGGGEVVVDLPPFTGWCVLVVDR</sequence>
<evidence type="ECO:0000313" key="3">
    <source>
        <dbReference type="Proteomes" id="UP000317893"/>
    </source>
</evidence>